<dbReference type="STRING" id="1416806.CAL12_19235"/>
<protein>
    <recommendedName>
        <fullName evidence="3">Pentapeptide repeat-containing protein</fullName>
    </recommendedName>
</protein>
<organism evidence="1 2">
    <name type="scientific">Bordetella genomosp. 8</name>
    <dbReference type="NCBI Taxonomy" id="1416806"/>
    <lineage>
        <taxon>Bacteria</taxon>
        <taxon>Pseudomonadati</taxon>
        <taxon>Pseudomonadota</taxon>
        <taxon>Betaproteobacteria</taxon>
        <taxon>Burkholderiales</taxon>
        <taxon>Alcaligenaceae</taxon>
        <taxon>Bordetella</taxon>
    </lineage>
</organism>
<evidence type="ECO:0000313" key="1">
    <source>
        <dbReference type="EMBL" id="ARP82744.1"/>
    </source>
</evidence>
<evidence type="ECO:0000313" key="2">
    <source>
        <dbReference type="Proteomes" id="UP000194151"/>
    </source>
</evidence>
<dbReference type="AlphaFoldDB" id="A0A1W6YP03"/>
<dbReference type="KEGG" id="bgv:CAL12_19235"/>
<evidence type="ECO:0008006" key="3">
    <source>
        <dbReference type="Google" id="ProtNLM"/>
    </source>
</evidence>
<name>A0A1W6YP03_9BORD</name>
<sequence length="242" mass="27236">MQLSLATLLPCCANRPLDETDSIANLRDIERAIKSVAKSARLGKQGREALLQWTSWGIYATAMAMQDPHLGSQPGWHIVLPYDHGAARHNLHRFLLRAGERQDRVHDAVQDYYQYSLIPDNEETFLDFAEPSRGFERLKTTLRSESGHERLRALPAKDLPRHAVPFDNLPAWAIETALFSANLVGKDCHGMRLSGLDLRYLHAPGIDLEGADLSYTNFHEANLSAANWKHTHIRGAVMPITR</sequence>
<accession>A0A1W6YP03</accession>
<keyword evidence="2" id="KW-1185">Reference proteome</keyword>
<dbReference type="SUPFAM" id="SSF141571">
    <property type="entry name" value="Pentapeptide repeat-like"/>
    <property type="match status" value="1"/>
</dbReference>
<dbReference type="OrthoDB" id="9256249at2"/>
<dbReference type="InterPro" id="IPR001646">
    <property type="entry name" value="5peptide_repeat"/>
</dbReference>
<reference evidence="1 2" key="1">
    <citation type="submission" date="2017-05" db="EMBL/GenBank/DDBJ databases">
        <title>Complete and WGS of Bordetella genogroups.</title>
        <authorList>
            <person name="Spilker T."/>
            <person name="LiPuma J."/>
        </authorList>
    </citation>
    <scope>NUCLEOTIDE SEQUENCE [LARGE SCALE GENOMIC DNA]</scope>
    <source>
        <strain evidence="1 2">AU19157</strain>
    </source>
</reference>
<proteinExistence type="predicted"/>
<dbReference type="RefSeq" id="WP_086066102.1">
    <property type="nucleotide sequence ID" value="NZ_CP021108.1"/>
</dbReference>
<dbReference type="Gene3D" id="2.160.20.80">
    <property type="entry name" value="E3 ubiquitin-protein ligase SopA"/>
    <property type="match status" value="1"/>
</dbReference>
<gene>
    <name evidence="1" type="ORF">CAL12_19235</name>
</gene>
<dbReference type="Proteomes" id="UP000194151">
    <property type="component" value="Chromosome"/>
</dbReference>
<dbReference type="Pfam" id="PF00805">
    <property type="entry name" value="Pentapeptide"/>
    <property type="match status" value="1"/>
</dbReference>
<dbReference type="EMBL" id="CP021108">
    <property type="protein sequence ID" value="ARP82744.1"/>
    <property type="molecule type" value="Genomic_DNA"/>
</dbReference>